<dbReference type="InterPro" id="IPR035906">
    <property type="entry name" value="MetI-like_sf"/>
</dbReference>
<dbReference type="CDD" id="cd06261">
    <property type="entry name" value="TM_PBP2"/>
    <property type="match status" value="1"/>
</dbReference>
<gene>
    <name evidence="7" type="ORF">COV72_08925</name>
</gene>
<feature type="transmembrane region" description="Helical" evidence="5">
    <location>
        <begin position="21"/>
        <end position="46"/>
    </location>
</feature>
<organism evidence="7 8">
    <name type="scientific">Candidatus Ghiorseimicrobium undicola</name>
    <dbReference type="NCBI Taxonomy" id="1974746"/>
    <lineage>
        <taxon>Bacteria</taxon>
        <taxon>Pseudomonadati</taxon>
        <taxon>Candidatus Omnitrophota</taxon>
        <taxon>Candidatus Ghiorseimicrobium</taxon>
    </lineage>
</organism>
<feature type="transmembrane region" description="Helical" evidence="5">
    <location>
        <begin position="185"/>
        <end position="205"/>
    </location>
</feature>
<dbReference type="Proteomes" id="UP000229641">
    <property type="component" value="Unassembled WGS sequence"/>
</dbReference>
<reference evidence="7 8" key="1">
    <citation type="submission" date="2017-09" db="EMBL/GenBank/DDBJ databases">
        <title>Depth-based differentiation of microbial function through sediment-hosted aquifers and enrichment of novel symbionts in the deep terrestrial subsurface.</title>
        <authorList>
            <person name="Probst A.J."/>
            <person name="Ladd B."/>
            <person name="Jarett J.K."/>
            <person name="Geller-Mcgrath D.E."/>
            <person name="Sieber C.M."/>
            <person name="Emerson J.B."/>
            <person name="Anantharaman K."/>
            <person name="Thomas B.C."/>
            <person name="Malmstrom R."/>
            <person name="Stieglmeier M."/>
            <person name="Klingl A."/>
            <person name="Woyke T."/>
            <person name="Ryan C.M."/>
            <person name="Banfield J.F."/>
        </authorList>
    </citation>
    <scope>NUCLEOTIDE SEQUENCE [LARGE SCALE GENOMIC DNA]</scope>
    <source>
        <strain evidence="7">CG11_big_fil_rev_8_21_14_0_20_42_13</strain>
    </source>
</reference>
<feature type="transmembrane region" description="Helical" evidence="5">
    <location>
        <begin position="217"/>
        <end position="238"/>
    </location>
</feature>
<keyword evidence="2 5" id="KW-0812">Transmembrane</keyword>
<feature type="transmembrane region" description="Helical" evidence="5">
    <location>
        <begin position="324"/>
        <end position="346"/>
    </location>
</feature>
<proteinExistence type="inferred from homology"/>
<feature type="domain" description="ABC transmembrane type-1" evidence="6">
    <location>
        <begin position="150"/>
        <end position="346"/>
    </location>
</feature>
<sequence>MRKSRSQFRLALSHLKRSRASMISLFILLVLYAAAIFTDFIVPYAYDDEERLFSYAPPSRVHFFDDAGKLRPPFIYAKTIELDEYRRRVYREDKEKIYPLKFFAKREKYKFLFLFGFDRCLLGVDKPARIYLWGADSRGRDIFSRLIYGSRISLTIGLIGVSISFLIGLIIGGISGFYGGGLDNFLMRLTEMVMMIPTFYLMLSLRAAFPPGLSSAHVYLMVVFILSFVGWPGLARVIRGMSLSLREREYVLAAKTLGVSDIKIILRHILPHCSSYAIINAALAIPAYILGETALSLLGLGIQDPMPSWGNMLSEAMNIVQIRFYPWVLLPGLFIFAVVMAFNLLADGLRDALDPLFKK</sequence>
<dbReference type="EMBL" id="PCWA01000109">
    <property type="protein sequence ID" value="PIQ88415.1"/>
    <property type="molecule type" value="Genomic_DNA"/>
</dbReference>
<keyword evidence="5" id="KW-0813">Transport</keyword>
<protein>
    <submittedName>
        <fullName evidence="7">ABC transporter permease</fullName>
    </submittedName>
</protein>
<dbReference type="Gene3D" id="1.10.3720.10">
    <property type="entry name" value="MetI-like"/>
    <property type="match status" value="1"/>
</dbReference>
<evidence type="ECO:0000313" key="8">
    <source>
        <dbReference type="Proteomes" id="UP000229641"/>
    </source>
</evidence>
<dbReference type="PANTHER" id="PTHR43839">
    <property type="entry name" value="OPPC IN A BINDING PROTEIN-DEPENDENT TRANSPORT SYSTEM"/>
    <property type="match status" value="1"/>
</dbReference>
<keyword evidence="3 5" id="KW-1133">Transmembrane helix</keyword>
<dbReference type="InterPro" id="IPR025966">
    <property type="entry name" value="OppC_N"/>
</dbReference>
<accession>A0A2H0LY56</accession>
<comment type="subcellular location">
    <subcellularLocation>
        <location evidence="1 5">Cell membrane</location>
        <topology evidence="1 5">Multi-pass membrane protein</topology>
    </subcellularLocation>
</comment>
<dbReference type="AlphaFoldDB" id="A0A2H0LY56"/>
<evidence type="ECO:0000256" key="5">
    <source>
        <dbReference type="RuleBase" id="RU363032"/>
    </source>
</evidence>
<dbReference type="PROSITE" id="PS50928">
    <property type="entry name" value="ABC_TM1"/>
    <property type="match status" value="1"/>
</dbReference>
<comment type="caution">
    <text evidence="7">The sequence shown here is derived from an EMBL/GenBank/DDBJ whole genome shotgun (WGS) entry which is preliminary data.</text>
</comment>
<name>A0A2H0LY56_9BACT</name>
<evidence type="ECO:0000256" key="1">
    <source>
        <dbReference type="ARBA" id="ARBA00004651"/>
    </source>
</evidence>
<evidence type="ECO:0000259" key="6">
    <source>
        <dbReference type="PROSITE" id="PS50928"/>
    </source>
</evidence>
<evidence type="ECO:0000256" key="3">
    <source>
        <dbReference type="ARBA" id="ARBA00022989"/>
    </source>
</evidence>
<comment type="similarity">
    <text evidence="5">Belongs to the binding-protein-dependent transport system permease family.</text>
</comment>
<dbReference type="Pfam" id="PF12911">
    <property type="entry name" value="OppC_N"/>
    <property type="match status" value="1"/>
</dbReference>
<dbReference type="Pfam" id="PF00528">
    <property type="entry name" value="BPD_transp_1"/>
    <property type="match status" value="1"/>
</dbReference>
<evidence type="ECO:0000256" key="2">
    <source>
        <dbReference type="ARBA" id="ARBA00022692"/>
    </source>
</evidence>
<dbReference type="SUPFAM" id="SSF161098">
    <property type="entry name" value="MetI-like"/>
    <property type="match status" value="1"/>
</dbReference>
<evidence type="ECO:0000256" key="4">
    <source>
        <dbReference type="ARBA" id="ARBA00023136"/>
    </source>
</evidence>
<evidence type="ECO:0000313" key="7">
    <source>
        <dbReference type="EMBL" id="PIQ88415.1"/>
    </source>
</evidence>
<dbReference type="GO" id="GO:0005886">
    <property type="term" value="C:plasma membrane"/>
    <property type="evidence" value="ECO:0007669"/>
    <property type="project" value="UniProtKB-SubCell"/>
</dbReference>
<dbReference type="PANTHER" id="PTHR43839:SF1">
    <property type="entry name" value="OPPC IN A BINDING PROTEIN-DEPENDENT TRANSPORT SYSTEM"/>
    <property type="match status" value="1"/>
</dbReference>
<feature type="transmembrane region" description="Helical" evidence="5">
    <location>
        <begin position="152"/>
        <end position="178"/>
    </location>
</feature>
<keyword evidence="4 5" id="KW-0472">Membrane</keyword>
<dbReference type="InterPro" id="IPR000515">
    <property type="entry name" value="MetI-like"/>
</dbReference>
<dbReference type="GO" id="GO:0055085">
    <property type="term" value="P:transmembrane transport"/>
    <property type="evidence" value="ECO:0007669"/>
    <property type="project" value="InterPro"/>
</dbReference>